<feature type="region of interest" description="Disordered" evidence="1">
    <location>
        <begin position="1"/>
        <end position="56"/>
    </location>
</feature>
<evidence type="ECO:0000313" key="2">
    <source>
        <dbReference type="EMBL" id="KAK1612235.1"/>
    </source>
</evidence>
<evidence type="ECO:0000256" key="1">
    <source>
        <dbReference type="SAM" id="MobiDB-lite"/>
    </source>
</evidence>
<comment type="caution">
    <text evidence="2">The sequence shown here is derived from an EMBL/GenBank/DDBJ whole genome shotgun (WGS) entry which is preliminary data.</text>
</comment>
<evidence type="ECO:0000313" key="3">
    <source>
        <dbReference type="Proteomes" id="UP001231189"/>
    </source>
</evidence>
<name>A0AAD8R1F0_LOLMU</name>
<keyword evidence="3" id="KW-1185">Reference proteome</keyword>
<organism evidence="2 3">
    <name type="scientific">Lolium multiflorum</name>
    <name type="common">Italian ryegrass</name>
    <name type="synonym">Lolium perenne subsp. multiflorum</name>
    <dbReference type="NCBI Taxonomy" id="4521"/>
    <lineage>
        <taxon>Eukaryota</taxon>
        <taxon>Viridiplantae</taxon>
        <taxon>Streptophyta</taxon>
        <taxon>Embryophyta</taxon>
        <taxon>Tracheophyta</taxon>
        <taxon>Spermatophyta</taxon>
        <taxon>Magnoliopsida</taxon>
        <taxon>Liliopsida</taxon>
        <taxon>Poales</taxon>
        <taxon>Poaceae</taxon>
        <taxon>BOP clade</taxon>
        <taxon>Pooideae</taxon>
        <taxon>Poodae</taxon>
        <taxon>Poeae</taxon>
        <taxon>Poeae Chloroplast Group 2 (Poeae type)</taxon>
        <taxon>Loliodinae</taxon>
        <taxon>Loliinae</taxon>
        <taxon>Lolium</taxon>
    </lineage>
</organism>
<sequence length="112" mass="12544">MSSASPATKERLRKEKEEADAATARAAKGRTSRTPSRSARHRGRSTVRRSDGDEIIVHERTMQERAATSSSIVWPMLTQTNYMEWALVMQINLEASLLWEAVEGFPVSVPND</sequence>
<gene>
    <name evidence="2" type="ORF">QYE76_035908</name>
</gene>
<reference evidence="2" key="1">
    <citation type="submission" date="2023-07" db="EMBL/GenBank/DDBJ databases">
        <title>A chromosome-level genome assembly of Lolium multiflorum.</title>
        <authorList>
            <person name="Chen Y."/>
            <person name="Copetti D."/>
            <person name="Kolliker R."/>
            <person name="Studer B."/>
        </authorList>
    </citation>
    <scope>NUCLEOTIDE SEQUENCE</scope>
    <source>
        <strain evidence="2">02402/16</strain>
        <tissue evidence="2">Leaf</tissue>
    </source>
</reference>
<protein>
    <recommendedName>
        <fullName evidence="4">DUF4219 domain-containing protein</fullName>
    </recommendedName>
</protein>
<accession>A0AAD8R1F0</accession>
<feature type="compositionally biased region" description="Basic residues" evidence="1">
    <location>
        <begin position="38"/>
        <end position="47"/>
    </location>
</feature>
<dbReference type="AlphaFoldDB" id="A0AAD8R1F0"/>
<proteinExistence type="predicted"/>
<dbReference type="EMBL" id="JAUUTY010000007">
    <property type="protein sequence ID" value="KAK1612235.1"/>
    <property type="molecule type" value="Genomic_DNA"/>
</dbReference>
<evidence type="ECO:0008006" key="4">
    <source>
        <dbReference type="Google" id="ProtNLM"/>
    </source>
</evidence>
<dbReference type="Proteomes" id="UP001231189">
    <property type="component" value="Unassembled WGS sequence"/>
</dbReference>
<feature type="compositionally biased region" description="Basic and acidic residues" evidence="1">
    <location>
        <begin position="8"/>
        <end position="19"/>
    </location>
</feature>